<comment type="similarity">
    <text evidence="6">Belongs to the peptidase M3 family.</text>
</comment>
<dbReference type="STRING" id="1134406.ADN00_01755"/>
<evidence type="ECO:0000313" key="9">
    <source>
        <dbReference type="Proteomes" id="UP000050417"/>
    </source>
</evidence>
<dbReference type="EMBL" id="LGCL01000004">
    <property type="protein sequence ID" value="KPL80592.1"/>
    <property type="molecule type" value="Genomic_DNA"/>
</dbReference>
<keyword evidence="4 6" id="KW-0862">Zinc</keyword>
<dbReference type="InterPro" id="IPR011976">
    <property type="entry name" value="Pept_M3B_oligopep-rel"/>
</dbReference>
<evidence type="ECO:0000259" key="7">
    <source>
        <dbReference type="Pfam" id="PF01432"/>
    </source>
</evidence>
<dbReference type="PANTHER" id="PTHR11804">
    <property type="entry name" value="PROTEASE M3 THIMET OLIGOPEPTIDASE-RELATED"/>
    <property type="match status" value="1"/>
</dbReference>
<dbReference type="Gene3D" id="1.10.1370.30">
    <property type="match status" value="1"/>
</dbReference>
<reference evidence="8 9" key="1">
    <citation type="submission" date="2015-07" db="EMBL/GenBank/DDBJ databases">
        <title>Genome sequence of Ornatilinea apprima DSM 23815.</title>
        <authorList>
            <person name="Hemp J."/>
            <person name="Ward L.M."/>
            <person name="Pace L.A."/>
            <person name="Fischer W.W."/>
        </authorList>
    </citation>
    <scope>NUCLEOTIDE SEQUENCE [LARGE SCALE GENOMIC DNA]</scope>
    <source>
        <strain evidence="8 9">P3M-1</strain>
    </source>
</reference>
<feature type="domain" description="Peptidase M3A/M3B catalytic" evidence="7">
    <location>
        <begin position="165"/>
        <end position="556"/>
    </location>
</feature>
<dbReference type="Pfam" id="PF01432">
    <property type="entry name" value="Peptidase_M3"/>
    <property type="match status" value="1"/>
</dbReference>
<evidence type="ECO:0000256" key="2">
    <source>
        <dbReference type="ARBA" id="ARBA00022723"/>
    </source>
</evidence>
<dbReference type="Proteomes" id="UP000050417">
    <property type="component" value="Unassembled WGS sequence"/>
</dbReference>
<dbReference type="NCBIfam" id="TIGR02289">
    <property type="entry name" value="M3_not_pepF"/>
    <property type="match status" value="1"/>
</dbReference>
<protein>
    <submittedName>
        <fullName evidence="8">Oligoendopeptidase</fullName>
    </submittedName>
</protein>
<keyword evidence="5 6" id="KW-0482">Metalloprotease</keyword>
<proteinExistence type="inferred from homology"/>
<dbReference type="CDD" id="cd09606">
    <property type="entry name" value="M3B_PepF"/>
    <property type="match status" value="1"/>
</dbReference>
<keyword evidence="3 6" id="KW-0378">Hydrolase</keyword>
<dbReference type="GO" id="GO:0004222">
    <property type="term" value="F:metalloendopeptidase activity"/>
    <property type="evidence" value="ECO:0007669"/>
    <property type="project" value="InterPro"/>
</dbReference>
<dbReference type="InterPro" id="IPR045090">
    <property type="entry name" value="Pept_M3A_M3B"/>
</dbReference>
<sequence>MTGVFPESTEALMKWEWSDFAPHYQALIETQLSSENLQSWLAGWSRISEHLDELYNRLYVAHSAYTADHEAEARFDHFMDTIFPPAMSAEQALKEKLVQSGLEPAGFEIPLRNMRSEAELFRKENLPLQAREQKLCNEYEKILGAQTVEWNGQELTLLKLLTETQSAPRDVREKAWRMGAEVALRDREKTNQKWVELLDLRLQMAANAGKPGYRDYRWQQFNRFDYTPADCKRFHKAIEEVVVPASKRVYERHRQKMGVESIRPWDITRDPLGRLPIAEPPLKPFATIEELKEKASAVFHHVDPQLGEYFDTMAREGFLDLANRKNKASGAYCTTYAVSKRPFIFANAIGTHNDVQTTLHESGHAFHAFESFHLPYLPQTQTPLEFAEVASMGMELLATPYLTKDQGGFYTPQEAARAIVEHLDDGLVFWPYMATIDAFQHWVYENPEKAKDPANCDAAWTEQWQRFIPAEDWSGLEDVLACGWHRKHHIFTLPFYYIEYGLAQLGAVQVWANALKDQASALENYRKALRLGGTASLPKLYEAAGARLAFDAETLKRAVDLIEEQTDKLLTQIG</sequence>
<dbReference type="OrthoDB" id="9762795at2"/>
<gene>
    <name evidence="8" type="ORF">ADN00_01755</name>
</gene>
<dbReference type="GO" id="GO:0006508">
    <property type="term" value="P:proteolysis"/>
    <property type="evidence" value="ECO:0007669"/>
    <property type="project" value="UniProtKB-KW"/>
</dbReference>
<dbReference type="AlphaFoldDB" id="A0A0P6XK81"/>
<organism evidence="8 9">
    <name type="scientific">Ornatilinea apprima</name>
    <dbReference type="NCBI Taxonomy" id="1134406"/>
    <lineage>
        <taxon>Bacteria</taxon>
        <taxon>Bacillati</taxon>
        <taxon>Chloroflexota</taxon>
        <taxon>Anaerolineae</taxon>
        <taxon>Anaerolineales</taxon>
        <taxon>Anaerolineaceae</taxon>
        <taxon>Ornatilinea</taxon>
    </lineage>
</organism>
<comment type="caution">
    <text evidence="8">The sequence shown here is derived from an EMBL/GenBank/DDBJ whole genome shotgun (WGS) entry which is preliminary data.</text>
</comment>
<keyword evidence="2 6" id="KW-0479">Metal-binding</keyword>
<evidence type="ECO:0000256" key="5">
    <source>
        <dbReference type="ARBA" id="ARBA00023049"/>
    </source>
</evidence>
<evidence type="ECO:0000313" key="8">
    <source>
        <dbReference type="EMBL" id="KPL80592.1"/>
    </source>
</evidence>
<dbReference type="SUPFAM" id="SSF55486">
    <property type="entry name" value="Metalloproteases ('zincins'), catalytic domain"/>
    <property type="match status" value="1"/>
</dbReference>
<evidence type="ECO:0000256" key="3">
    <source>
        <dbReference type="ARBA" id="ARBA00022801"/>
    </source>
</evidence>
<comment type="cofactor">
    <cofactor evidence="6">
        <name>Zn(2+)</name>
        <dbReference type="ChEBI" id="CHEBI:29105"/>
    </cofactor>
    <text evidence="6">Binds 1 zinc ion.</text>
</comment>
<dbReference type="GO" id="GO:0046872">
    <property type="term" value="F:metal ion binding"/>
    <property type="evidence" value="ECO:0007669"/>
    <property type="project" value="UniProtKB-UniRule"/>
</dbReference>
<dbReference type="RefSeq" id="WP_075061239.1">
    <property type="nucleotide sequence ID" value="NZ_LGCL01000004.1"/>
</dbReference>
<accession>A0A0P6XK81</accession>
<keyword evidence="9" id="KW-1185">Reference proteome</keyword>
<name>A0A0P6XK81_9CHLR</name>
<dbReference type="PANTHER" id="PTHR11804:SF48">
    <property type="entry name" value="PUTATIVE-RELATED"/>
    <property type="match status" value="1"/>
</dbReference>
<evidence type="ECO:0000256" key="4">
    <source>
        <dbReference type="ARBA" id="ARBA00022833"/>
    </source>
</evidence>
<evidence type="ECO:0000256" key="1">
    <source>
        <dbReference type="ARBA" id="ARBA00022670"/>
    </source>
</evidence>
<keyword evidence="1 6" id="KW-0645">Protease</keyword>
<dbReference type="InterPro" id="IPR001567">
    <property type="entry name" value="Pept_M3A_M3B_dom"/>
</dbReference>
<dbReference type="GO" id="GO:0006518">
    <property type="term" value="P:peptide metabolic process"/>
    <property type="evidence" value="ECO:0007669"/>
    <property type="project" value="TreeGrafter"/>
</dbReference>
<evidence type="ECO:0000256" key="6">
    <source>
        <dbReference type="RuleBase" id="RU003435"/>
    </source>
</evidence>